<feature type="compositionally biased region" description="Basic residues" evidence="1">
    <location>
        <begin position="228"/>
        <end position="238"/>
    </location>
</feature>
<dbReference type="EMBL" id="QLNQ01000026">
    <property type="protein sequence ID" value="RCK60492.1"/>
    <property type="molecule type" value="Genomic_DNA"/>
</dbReference>
<feature type="region of interest" description="Disordered" evidence="1">
    <location>
        <begin position="93"/>
        <end position="347"/>
    </location>
</feature>
<organism evidence="2 3">
    <name type="scientific">Candida viswanathii</name>
    <dbReference type="NCBI Taxonomy" id="5486"/>
    <lineage>
        <taxon>Eukaryota</taxon>
        <taxon>Fungi</taxon>
        <taxon>Dikarya</taxon>
        <taxon>Ascomycota</taxon>
        <taxon>Saccharomycotina</taxon>
        <taxon>Pichiomycetes</taxon>
        <taxon>Debaryomycetaceae</taxon>
        <taxon>Candida/Lodderomyces clade</taxon>
        <taxon>Candida</taxon>
    </lineage>
</organism>
<keyword evidence="3" id="KW-1185">Reference proteome</keyword>
<feature type="compositionally biased region" description="Basic residues" evidence="1">
    <location>
        <begin position="154"/>
        <end position="167"/>
    </location>
</feature>
<feature type="compositionally biased region" description="Basic and acidic residues" evidence="1">
    <location>
        <begin position="239"/>
        <end position="250"/>
    </location>
</feature>
<comment type="caution">
    <text evidence="2">The sequence shown here is derived from an EMBL/GenBank/DDBJ whole genome shotgun (WGS) entry which is preliminary data.</text>
</comment>
<feature type="compositionally biased region" description="Basic residues" evidence="1">
    <location>
        <begin position="293"/>
        <end position="309"/>
    </location>
</feature>
<gene>
    <name evidence="2" type="ORF">Cantr_08243</name>
</gene>
<protein>
    <submittedName>
        <fullName evidence="2">Uncharacterized protein</fullName>
    </submittedName>
</protein>
<feature type="region of interest" description="Disordered" evidence="1">
    <location>
        <begin position="1"/>
        <end position="47"/>
    </location>
</feature>
<dbReference type="Proteomes" id="UP000253472">
    <property type="component" value="Unassembled WGS sequence"/>
</dbReference>
<name>A0A367Y616_9ASCO</name>
<dbReference type="AlphaFoldDB" id="A0A367Y616"/>
<feature type="compositionally biased region" description="Polar residues" evidence="1">
    <location>
        <begin position="27"/>
        <end position="43"/>
    </location>
</feature>
<evidence type="ECO:0000256" key="1">
    <source>
        <dbReference type="SAM" id="MobiDB-lite"/>
    </source>
</evidence>
<sequence length="579" mass="65728">MAPTALVDRRTRRKAKKNSSPVPIPNPTNITKMSETIETSSGAETPEVEVQVVNEQEFENDLDYLLTNKEKVEGEVVYSEAVTSGAEIVILDSFAGKSAKKKEKGKEKGGPKKGPKRFTVADVTKDMEGIDFSSDDDDDDEEEVPKKNDVPELKKKKSSGRLNKKRSERGLNRVKSEAKKDNLRKSRSNENLRPKIDTKDIKKDQAEVFNKDVLDNSEEQGKSETTKKAKKSKNRKKGKDAAKTTDKDNTPEEADTIDSTPDADVTQDFDEGDTTIATIDGEEGETEEDILKRKLKNKKRKDRRKKRAALNKEGAAENEEPDNTPKSKETTPEAAPEADTSNPFSIKLRSVKSTTNKKYSENLPEVQPIKTIIGMSHQQILHSDLSDVKIKTLMTSSSISKYAANSVKFVTSHTNDLFADFDKKKIFLTLCINVALYESLGFKKTVKTYPNVLELFGDYDEINLETTRTKLTPSKKDIHQNNLDYSVLSYFGHILIWAAHQQRLGKVPIFTDKFDIVLTNKEVRSKLGGYHLWDKLFRELKGMNSKRWKHVIKFRNTFLYEEDQFMIILRFMQIDDNIP</sequence>
<proteinExistence type="predicted"/>
<accession>A0A367Y616</accession>
<dbReference type="OrthoDB" id="4018341at2759"/>
<feature type="compositionally biased region" description="Basic and acidic residues" evidence="1">
    <location>
        <begin position="168"/>
        <end position="227"/>
    </location>
</feature>
<evidence type="ECO:0000313" key="3">
    <source>
        <dbReference type="Proteomes" id="UP000253472"/>
    </source>
</evidence>
<feature type="compositionally biased region" description="Acidic residues" evidence="1">
    <location>
        <begin position="133"/>
        <end position="143"/>
    </location>
</feature>
<feature type="compositionally biased region" description="Basic and acidic residues" evidence="1">
    <location>
        <begin position="144"/>
        <end position="153"/>
    </location>
</feature>
<reference evidence="2 3" key="1">
    <citation type="submission" date="2018-06" db="EMBL/GenBank/DDBJ databases">
        <title>Whole genome sequencing of Candida tropicalis (genome annotated by CSBL at Korea University).</title>
        <authorList>
            <person name="Ahn J."/>
        </authorList>
    </citation>
    <scope>NUCLEOTIDE SEQUENCE [LARGE SCALE GENOMIC DNA]</scope>
    <source>
        <strain evidence="2 3">ATCC 20962</strain>
    </source>
</reference>
<evidence type="ECO:0000313" key="2">
    <source>
        <dbReference type="EMBL" id="RCK60492.1"/>
    </source>
</evidence>